<evidence type="ECO:0000313" key="9">
    <source>
        <dbReference type="EMBL" id="GIG71815.1"/>
    </source>
</evidence>
<accession>A0A8J3LRF4</accession>
<comment type="function">
    <text evidence="8">Ferredoxins are iron-sulfur proteins that transfer electrons in a wide variety of metabolic reactions.</text>
</comment>
<evidence type="ECO:0000256" key="5">
    <source>
        <dbReference type="ARBA" id="ARBA00023004"/>
    </source>
</evidence>
<dbReference type="Proteomes" id="UP000653674">
    <property type="component" value="Unassembled WGS sequence"/>
</dbReference>
<reference evidence="9" key="1">
    <citation type="submission" date="2021-01" db="EMBL/GenBank/DDBJ databases">
        <title>Whole genome shotgun sequence of Planosporangium flavigriseum NBRC 105377.</title>
        <authorList>
            <person name="Komaki H."/>
            <person name="Tamura T."/>
        </authorList>
    </citation>
    <scope>NUCLEOTIDE SEQUENCE</scope>
    <source>
        <strain evidence="9">NBRC 105377</strain>
    </source>
</reference>
<dbReference type="PANTHER" id="PTHR36923">
    <property type="entry name" value="FERREDOXIN"/>
    <property type="match status" value="1"/>
</dbReference>
<dbReference type="PANTHER" id="PTHR36923:SF3">
    <property type="entry name" value="FERREDOXIN"/>
    <property type="match status" value="1"/>
</dbReference>
<dbReference type="RefSeq" id="WP_168076410.1">
    <property type="nucleotide sequence ID" value="NZ_BONU01000001.1"/>
</dbReference>
<evidence type="ECO:0000256" key="2">
    <source>
        <dbReference type="ARBA" id="ARBA00022448"/>
    </source>
</evidence>
<evidence type="ECO:0000256" key="8">
    <source>
        <dbReference type="RuleBase" id="RU368020"/>
    </source>
</evidence>
<proteinExistence type="predicted"/>
<comment type="caution">
    <text evidence="9">The sequence shown here is derived from an EMBL/GenBank/DDBJ whole genome shotgun (WGS) entry which is preliminary data.</text>
</comment>
<dbReference type="AlphaFoldDB" id="A0A8J3LRF4"/>
<keyword evidence="4 8" id="KW-0249">Electron transport</keyword>
<evidence type="ECO:0000256" key="3">
    <source>
        <dbReference type="ARBA" id="ARBA00022723"/>
    </source>
</evidence>
<dbReference type="GO" id="GO:0009055">
    <property type="term" value="F:electron transfer activity"/>
    <property type="evidence" value="ECO:0007669"/>
    <property type="project" value="UniProtKB-UniRule"/>
</dbReference>
<evidence type="ECO:0000256" key="6">
    <source>
        <dbReference type="ARBA" id="ARBA00023014"/>
    </source>
</evidence>
<dbReference type="EMBL" id="BONU01000001">
    <property type="protein sequence ID" value="GIG71815.1"/>
    <property type="molecule type" value="Genomic_DNA"/>
</dbReference>
<dbReference type="Pfam" id="PF13370">
    <property type="entry name" value="Fer4_13"/>
    <property type="match status" value="1"/>
</dbReference>
<keyword evidence="5 8" id="KW-0408">Iron</keyword>
<evidence type="ECO:0000256" key="4">
    <source>
        <dbReference type="ARBA" id="ARBA00022982"/>
    </source>
</evidence>
<keyword evidence="6 8" id="KW-0411">Iron-sulfur</keyword>
<dbReference type="SUPFAM" id="SSF54862">
    <property type="entry name" value="4Fe-4S ferredoxins"/>
    <property type="match status" value="1"/>
</dbReference>
<dbReference type="GO" id="GO:0005506">
    <property type="term" value="F:iron ion binding"/>
    <property type="evidence" value="ECO:0007669"/>
    <property type="project" value="UniProtKB-UniRule"/>
</dbReference>
<dbReference type="GO" id="GO:0051538">
    <property type="term" value="F:3 iron, 4 sulfur cluster binding"/>
    <property type="evidence" value="ECO:0007669"/>
    <property type="project" value="UniProtKB-KW"/>
</dbReference>
<name>A0A8J3LRF4_9ACTN</name>
<organism evidence="9 10">
    <name type="scientific">Planosporangium flavigriseum</name>
    <dbReference type="NCBI Taxonomy" id="373681"/>
    <lineage>
        <taxon>Bacteria</taxon>
        <taxon>Bacillati</taxon>
        <taxon>Actinomycetota</taxon>
        <taxon>Actinomycetes</taxon>
        <taxon>Micromonosporales</taxon>
        <taxon>Micromonosporaceae</taxon>
        <taxon>Planosporangium</taxon>
    </lineage>
</organism>
<keyword evidence="7" id="KW-0003">3Fe-4S</keyword>
<keyword evidence="2 8" id="KW-0813">Transport</keyword>
<dbReference type="Gene3D" id="3.30.70.20">
    <property type="match status" value="1"/>
</dbReference>
<comment type="cofactor">
    <cofactor evidence="1">
        <name>[3Fe-4S] cluster</name>
        <dbReference type="ChEBI" id="CHEBI:21137"/>
    </cofactor>
</comment>
<keyword evidence="10" id="KW-1185">Reference proteome</keyword>
<evidence type="ECO:0000313" key="10">
    <source>
        <dbReference type="Proteomes" id="UP000653674"/>
    </source>
</evidence>
<evidence type="ECO:0000256" key="7">
    <source>
        <dbReference type="ARBA" id="ARBA00023291"/>
    </source>
</evidence>
<evidence type="ECO:0000256" key="1">
    <source>
        <dbReference type="ARBA" id="ARBA00001927"/>
    </source>
</evidence>
<protein>
    <recommendedName>
        <fullName evidence="8">Ferredoxin</fullName>
    </recommendedName>
</protein>
<dbReference type="InterPro" id="IPR051269">
    <property type="entry name" value="Fe-S_cluster_ET"/>
</dbReference>
<dbReference type="PRINTS" id="PR00352">
    <property type="entry name" value="3FE4SFRDOXIN"/>
</dbReference>
<keyword evidence="3 8" id="KW-0479">Metal-binding</keyword>
<sequence>MRVRADRDRCCGSGNCVMTAPELFDQDDAEGLVLVREPEAPPALHDRARQAAELCPAAAIQLDAD</sequence>
<dbReference type="InterPro" id="IPR001080">
    <property type="entry name" value="3Fe4S_ferredoxin"/>
</dbReference>
<gene>
    <name evidence="9" type="primary">fer</name>
    <name evidence="9" type="ORF">Pfl04_02190</name>
</gene>